<dbReference type="Pfam" id="PF00005">
    <property type="entry name" value="ABC_tran"/>
    <property type="match status" value="2"/>
</dbReference>
<keyword evidence="7 9" id="KW-0472">Membrane</keyword>
<accession>A0A165VP63</accession>
<feature type="domain" description="ABC transporter" evidence="10">
    <location>
        <begin position="728"/>
        <end position="972"/>
    </location>
</feature>
<keyword evidence="6 9" id="KW-1133">Transmembrane helix</keyword>
<evidence type="ECO:0000313" key="11">
    <source>
        <dbReference type="EMBL" id="KZT29972.1"/>
    </source>
</evidence>
<dbReference type="PROSITE" id="PS50893">
    <property type="entry name" value="ABC_TRANSPORTER_2"/>
    <property type="match status" value="2"/>
</dbReference>
<dbReference type="Gene3D" id="3.40.50.300">
    <property type="entry name" value="P-loop containing nucleotide triphosphate hydrolases"/>
    <property type="match status" value="2"/>
</dbReference>
<dbReference type="InterPro" id="IPR003439">
    <property type="entry name" value="ABC_transporter-like_ATP-bd"/>
</dbReference>
<feature type="region of interest" description="Disordered" evidence="8">
    <location>
        <begin position="141"/>
        <end position="160"/>
    </location>
</feature>
<feature type="transmembrane region" description="Helical" evidence="9">
    <location>
        <begin position="1152"/>
        <end position="1172"/>
    </location>
</feature>
<dbReference type="InterPro" id="IPR050352">
    <property type="entry name" value="ABCG_transporters"/>
</dbReference>
<dbReference type="InParanoid" id="A0A165VP63"/>
<dbReference type="GO" id="GO:0016020">
    <property type="term" value="C:membrane"/>
    <property type="evidence" value="ECO:0007669"/>
    <property type="project" value="UniProtKB-SubCell"/>
</dbReference>
<keyword evidence="5" id="KW-0067">ATP-binding</keyword>
<dbReference type="Pfam" id="PF19055">
    <property type="entry name" value="ABC2_membrane_7"/>
    <property type="match status" value="1"/>
</dbReference>
<organism evidence="11 12">
    <name type="scientific">Neolentinus lepideus HHB14362 ss-1</name>
    <dbReference type="NCBI Taxonomy" id="1314782"/>
    <lineage>
        <taxon>Eukaryota</taxon>
        <taxon>Fungi</taxon>
        <taxon>Dikarya</taxon>
        <taxon>Basidiomycota</taxon>
        <taxon>Agaricomycotina</taxon>
        <taxon>Agaricomycetes</taxon>
        <taxon>Gloeophyllales</taxon>
        <taxon>Gloeophyllaceae</taxon>
        <taxon>Neolentinus</taxon>
    </lineage>
</organism>
<evidence type="ECO:0000256" key="3">
    <source>
        <dbReference type="ARBA" id="ARBA00022692"/>
    </source>
</evidence>
<dbReference type="InterPro" id="IPR043926">
    <property type="entry name" value="ABCG_dom"/>
</dbReference>
<keyword evidence="4" id="KW-0547">Nucleotide-binding</keyword>
<keyword evidence="2" id="KW-0813">Transport</keyword>
<dbReference type="STRING" id="1314782.A0A165VP63"/>
<dbReference type="GO" id="GO:0016887">
    <property type="term" value="F:ATP hydrolysis activity"/>
    <property type="evidence" value="ECO:0007669"/>
    <property type="project" value="InterPro"/>
</dbReference>
<dbReference type="Proteomes" id="UP000076761">
    <property type="component" value="Unassembled WGS sequence"/>
</dbReference>
<evidence type="ECO:0000256" key="1">
    <source>
        <dbReference type="ARBA" id="ARBA00004141"/>
    </source>
</evidence>
<feature type="transmembrane region" description="Helical" evidence="9">
    <location>
        <begin position="1101"/>
        <end position="1122"/>
    </location>
</feature>
<dbReference type="InterPro" id="IPR027417">
    <property type="entry name" value="P-loop_NTPase"/>
</dbReference>
<keyword evidence="11" id="KW-0378">Hydrolase</keyword>
<dbReference type="GO" id="GO:0005524">
    <property type="term" value="F:ATP binding"/>
    <property type="evidence" value="ECO:0007669"/>
    <property type="project" value="UniProtKB-KW"/>
</dbReference>
<dbReference type="InterPro" id="IPR013525">
    <property type="entry name" value="ABC2_TM"/>
</dbReference>
<evidence type="ECO:0000256" key="7">
    <source>
        <dbReference type="ARBA" id="ARBA00023136"/>
    </source>
</evidence>
<evidence type="ECO:0000256" key="2">
    <source>
        <dbReference type="ARBA" id="ARBA00022448"/>
    </source>
</evidence>
<reference evidence="11 12" key="1">
    <citation type="journal article" date="2016" name="Mol. Biol. Evol.">
        <title>Comparative Genomics of Early-Diverging Mushroom-Forming Fungi Provides Insights into the Origins of Lignocellulose Decay Capabilities.</title>
        <authorList>
            <person name="Nagy L.G."/>
            <person name="Riley R."/>
            <person name="Tritt A."/>
            <person name="Adam C."/>
            <person name="Daum C."/>
            <person name="Floudas D."/>
            <person name="Sun H."/>
            <person name="Yadav J.S."/>
            <person name="Pangilinan J."/>
            <person name="Larsson K.H."/>
            <person name="Matsuura K."/>
            <person name="Barry K."/>
            <person name="Labutti K."/>
            <person name="Kuo R."/>
            <person name="Ohm R.A."/>
            <person name="Bhattacharya S.S."/>
            <person name="Shirouzu T."/>
            <person name="Yoshinaga Y."/>
            <person name="Martin F.M."/>
            <person name="Grigoriev I.V."/>
            <person name="Hibbett D.S."/>
        </authorList>
    </citation>
    <scope>NUCLEOTIDE SEQUENCE [LARGE SCALE GENOMIC DNA]</scope>
    <source>
        <strain evidence="11 12">HHB14362 ss-1</strain>
    </source>
</reference>
<feature type="transmembrane region" description="Helical" evidence="9">
    <location>
        <begin position="1067"/>
        <end position="1089"/>
    </location>
</feature>
<sequence>MAEASAKASEGATVPRNIGGIKAPAHLGSDDRDSLFGTLSKPLPYTVLVENLSVEAPVPGIPLPLPIPVRLPPKLARRSLGEKYRSYTGSRSLLLRDVSLESHSGEILAIIGSSGSGKTTLLHALAQKTSRLKTVAGTVSFRPASSNNDRSEHLGNPRNESLPRKLGGVIGFVRQDDFLLPCLTVRETLRFAAYLRLPASISSSAREAIVEKTILELGLKDAANTIVGGPLRKGISGGERRRLSMGCILVTLPSVLVLDEPTTGLDTTAAYHLLSLLSSLARRGRTVIISIHQPRSDAYLLFDRICLLARGSVVYSGPRADALPWFAKLGFEAPPRINPLDFLIDISAIDTRDEESEARTEEQVNNLIKRWKDFSEKAAKSCSRPTYIDGHDEQPVILGRGHSNDLNKRPSLLMQTRVLSQRGFLNVYRDYGQLLGFLLQVSLMGVATGLTFYKPPETPAGIQTLKTVYYQGQVAFFYLSIVIYIFILCNNLVIFDREREDHLYSVVPYVLSNFLAFLPINVMGPTLYAIIIYFMCGFRKDNLARYLFICILQQLASFAYALFAGSMARPFAEASLLANGLSIMFVLSAGYIIVNLPAYIGWTRWLSPYFYGFRWVAISQFKGKEFSCSGFEGSARNQCTGDNVLRGLRFNLDTPIWVYPLGIVAFILVVLMISTFLLQYYHPGGVRHAAKQIGKESDTLRAEKVAEAISSPKRDPVQVELRDLKLDVHLRDWLGRQTRKTILSDISAVFRPGKVSVILGPSGAGKSSLLEVISGHLTTGIFSKFEISGDVLFNAEAMSETTKGLVAFVQQNDSYLLPALTIRETLHYAARLHLRGMPRKAKIQRAEEVLRMMGLRPVADNIVGGETVKGISGGEKRRLSLAIQLMSDPSVLICDEPTSGLDAFTALSIMDALRNIATSGRTVIVTIHQPRSEIWATSFDDVLLLCNGRIVYTGPKDRLLPTLEAAGEVAPLFYNPADFALDVISIDRRDEIARKETTARVEKLLDSWKSSAGVKGLEEHKVDLESARPQSIQEKGDDASHQESVFFALPIVLSRSWTNLRRQQDVFVARLANSPFLALLFWLFFLRLTKGASGAQDRVGLLIENSAMPFVGMLASIAVYPAERDAFYREYKNPTSRYSAATFILSYSIQEIPMQVAAAMLYSIIMLAGMNLQLDARIYFEYVTGIFGLLNFGESIGSLHSGWVINGGLSVSIVSSALTILSQTSGIVSATLPKWLQIIGWASALTYQARVAFINEFTGLQFHCTEDEISSGECLAVSGEQMIETFGFKDRNTAKFTGLLLVLITIYRLLAFLAVRLRVALF</sequence>
<evidence type="ECO:0000259" key="10">
    <source>
        <dbReference type="PROSITE" id="PS50893"/>
    </source>
</evidence>
<proteinExistence type="predicted"/>
<dbReference type="PANTHER" id="PTHR48041">
    <property type="entry name" value="ABC TRANSPORTER G FAMILY MEMBER 28"/>
    <property type="match status" value="1"/>
</dbReference>
<evidence type="ECO:0000256" key="8">
    <source>
        <dbReference type="SAM" id="MobiDB-lite"/>
    </source>
</evidence>
<keyword evidence="12" id="KW-1185">Reference proteome</keyword>
<name>A0A165VP63_9AGAM</name>
<evidence type="ECO:0000256" key="4">
    <source>
        <dbReference type="ARBA" id="ARBA00022741"/>
    </source>
</evidence>
<dbReference type="EMBL" id="KV425553">
    <property type="protein sequence ID" value="KZT29972.1"/>
    <property type="molecule type" value="Genomic_DNA"/>
</dbReference>
<evidence type="ECO:0000256" key="6">
    <source>
        <dbReference type="ARBA" id="ARBA00022989"/>
    </source>
</evidence>
<feature type="domain" description="ABC transporter" evidence="10">
    <location>
        <begin position="75"/>
        <end position="335"/>
    </location>
</feature>
<feature type="transmembrane region" description="Helical" evidence="9">
    <location>
        <begin position="514"/>
        <end position="534"/>
    </location>
</feature>
<feature type="transmembrane region" description="Helical" evidence="9">
    <location>
        <begin position="546"/>
        <end position="568"/>
    </location>
</feature>
<feature type="transmembrane region" description="Helical" evidence="9">
    <location>
        <begin position="1296"/>
        <end position="1315"/>
    </location>
</feature>
<dbReference type="PROSITE" id="PS00211">
    <property type="entry name" value="ABC_TRANSPORTER_1"/>
    <property type="match status" value="2"/>
</dbReference>
<dbReference type="GO" id="GO:0140359">
    <property type="term" value="F:ABC-type transporter activity"/>
    <property type="evidence" value="ECO:0007669"/>
    <property type="project" value="InterPro"/>
</dbReference>
<feature type="transmembrane region" description="Helical" evidence="9">
    <location>
        <begin position="574"/>
        <end position="594"/>
    </location>
</feature>
<dbReference type="Pfam" id="PF01061">
    <property type="entry name" value="ABC2_membrane"/>
    <property type="match status" value="2"/>
</dbReference>
<keyword evidence="3 9" id="KW-0812">Transmembrane</keyword>
<dbReference type="InterPro" id="IPR017871">
    <property type="entry name" value="ABC_transporter-like_CS"/>
</dbReference>
<dbReference type="SMART" id="SM00382">
    <property type="entry name" value="AAA"/>
    <property type="match status" value="2"/>
</dbReference>
<feature type="transmembrane region" description="Helical" evidence="9">
    <location>
        <begin position="431"/>
        <end position="453"/>
    </location>
</feature>
<feature type="region of interest" description="Disordered" evidence="8">
    <location>
        <begin position="1"/>
        <end position="25"/>
    </location>
</feature>
<feature type="transmembrane region" description="Helical" evidence="9">
    <location>
        <begin position="656"/>
        <end position="681"/>
    </location>
</feature>
<feature type="transmembrane region" description="Helical" evidence="9">
    <location>
        <begin position="474"/>
        <end position="494"/>
    </location>
</feature>
<evidence type="ECO:0000256" key="5">
    <source>
        <dbReference type="ARBA" id="ARBA00022840"/>
    </source>
</evidence>
<evidence type="ECO:0000313" key="12">
    <source>
        <dbReference type="Proteomes" id="UP000076761"/>
    </source>
</evidence>
<gene>
    <name evidence="11" type="ORF">NEOLEDRAFT_1055672</name>
</gene>
<dbReference type="InterPro" id="IPR003593">
    <property type="entry name" value="AAA+_ATPase"/>
</dbReference>
<dbReference type="SUPFAM" id="SSF52540">
    <property type="entry name" value="P-loop containing nucleoside triphosphate hydrolases"/>
    <property type="match status" value="2"/>
</dbReference>
<protein>
    <submittedName>
        <fullName evidence="11">p-loop containing nucleoside triphosphate hydrolase protein</fullName>
    </submittedName>
</protein>
<dbReference type="OrthoDB" id="66620at2759"/>
<evidence type="ECO:0000256" key="9">
    <source>
        <dbReference type="SAM" id="Phobius"/>
    </source>
</evidence>
<dbReference type="PANTHER" id="PTHR48041:SF91">
    <property type="entry name" value="ABC TRANSPORTER G FAMILY MEMBER 28"/>
    <property type="match status" value="1"/>
</dbReference>
<comment type="subcellular location">
    <subcellularLocation>
        <location evidence="1">Membrane</location>
        <topology evidence="1">Multi-pass membrane protein</topology>
    </subcellularLocation>
</comment>